<dbReference type="OrthoDB" id="6039950at2759"/>
<evidence type="ECO:0000256" key="2">
    <source>
        <dbReference type="ARBA" id="ARBA00000419"/>
    </source>
</evidence>
<dbReference type="AlphaFoldDB" id="L8GKY7"/>
<name>L8GKY7_ACACF</name>
<keyword evidence="14" id="KW-1185">Reference proteome</keyword>
<comment type="similarity">
    <text evidence="4 9">Belongs to the glycosyl hydrolase 29 family.</text>
</comment>
<feature type="domain" description="Glycoside hydrolase family 29 N-terminal" evidence="11">
    <location>
        <begin position="229"/>
        <end position="369"/>
    </location>
</feature>
<dbReference type="PROSITE" id="PS00385">
    <property type="entry name" value="ALPHA_L_FUCOSIDASE"/>
    <property type="match status" value="1"/>
</dbReference>
<dbReference type="VEuPathDB" id="AmoebaDB:ACA1_038570"/>
<dbReference type="InterPro" id="IPR013780">
    <property type="entry name" value="Glyco_hydro_b"/>
</dbReference>
<keyword evidence="8 9" id="KW-0326">Glycosidase</keyword>
<evidence type="ECO:0000259" key="12">
    <source>
        <dbReference type="Pfam" id="PF16757"/>
    </source>
</evidence>
<dbReference type="EMBL" id="KB008087">
    <property type="protein sequence ID" value="ELR13672.1"/>
    <property type="molecule type" value="Genomic_DNA"/>
</dbReference>
<dbReference type="InterPro" id="IPR017853">
    <property type="entry name" value="GH"/>
</dbReference>
<dbReference type="PRINTS" id="PR00741">
    <property type="entry name" value="GLHYDRLASE29"/>
</dbReference>
<dbReference type="InterPro" id="IPR057739">
    <property type="entry name" value="Glyco_hydro_29_N"/>
</dbReference>
<dbReference type="SUPFAM" id="SSF51445">
    <property type="entry name" value="(Trans)glycosidases"/>
    <property type="match status" value="2"/>
</dbReference>
<evidence type="ECO:0000256" key="6">
    <source>
        <dbReference type="ARBA" id="ARBA00022729"/>
    </source>
</evidence>
<evidence type="ECO:0000256" key="5">
    <source>
        <dbReference type="ARBA" id="ARBA00012662"/>
    </source>
</evidence>
<dbReference type="PIRSF" id="PIRSF001092">
    <property type="entry name" value="Alpha-L-fucosidase"/>
    <property type="match status" value="1"/>
</dbReference>
<dbReference type="GO" id="GO:0006004">
    <property type="term" value="P:fucose metabolic process"/>
    <property type="evidence" value="ECO:0007669"/>
    <property type="project" value="InterPro"/>
</dbReference>
<dbReference type="KEGG" id="acan:ACA1_038570"/>
<evidence type="ECO:0000313" key="13">
    <source>
        <dbReference type="EMBL" id="ELR13672.1"/>
    </source>
</evidence>
<dbReference type="OMA" id="CLIGNNH"/>
<feature type="domain" description="Alpha-L-fucosidase C-terminal" evidence="12">
    <location>
        <begin position="380"/>
        <end position="468"/>
    </location>
</feature>
<dbReference type="InterPro" id="IPR000933">
    <property type="entry name" value="Glyco_hydro_29"/>
</dbReference>
<dbReference type="STRING" id="1257118.L8GKY7"/>
<keyword evidence="6 9" id="KW-0732">Signal</keyword>
<dbReference type="SMART" id="SM00812">
    <property type="entry name" value="Alpha_L_fucos"/>
    <property type="match status" value="1"/>
</dbReference>
<gene>
    <name evidence="13" type="ORF">ACA1_038570</name>
</gene>
<dbReference type="InterPro" id="IPR031919">
    <property type="entry name" value="Fucosidase_C"/>
</dbReference>
<dbReference type="Pfam" id="PF16757">
    <property type="entry name" value="Fucosidase_C"/>
    <property type="match status" value="1"/>
</dbReference>
<dbReference type="InterPro" id="IPR018526">
    <property type="entry name" value="Glyco_hydro_29_CS"/>
</dbReference>
<dbReference type="Pfam" id="PF01120">
    <property type="entry name" value="Alpha_L_fucos"/>
    <property type="match status" value="2"/>
</dbReference>
<evidence type="ECO:0000313" key="14">
    <source>
        <dbReference type="Proteomes" id="UP000011083"/>
    </source>
</evidence>
<evidence type="ECO:0000256" key="1">
    <source>
        <dbReference type="ARBA" id="ARBA00000321"/>
    </source>
</evidence>
<dbReference type="Proteomes" id="UP000011083">
    <property type="component" value="Unassembled WGS sequence"/>
</dbReference>
<feature type="site" description="May be important for catalysis" evidence="10">
    <location>
        <position position="298"/>
    </location>
</feature>
<dbReference type="GO" id="GO:0004560">
    <property type="term" value="F:alpha-L-fucosidase activity"/>
    <property type="evidence" value="ECO:0007669"/>
    <property type="project" value="UniProtKB-EC"/>
</dbReference>
<evidence type="ECO:0000256" key="9">
    <source>
        <dbReference type="PIRNR" id="PIRNR001092"/>
    </source>
</evidence>
<evidence type="ECO:0000256" key="3">
    <source>
        <dbReference type="ARBA" id="ARBA00004071"/>
    </source>
</evidence>
<organism evidence="13 14">
    <name type="scientific">Acanthamoeba castellanii (strain ATCC 30010 / Neff)</name>
    <dbReference type="NCBI Taxonomy" id="1257118"/>
    <lineage>
        <taxon>Eukaryota</taxon>
        <taxon>Amoebozoa</taxon>
        <taxon>Discosea</taxon>
        <taxon>Longamoebia</taxon>
        <taxon>Centramoebida</taxon>
        <taxon>Acanthamoebidae</taxon>
        <taxon>Acanthamoeba</taxon>
    </lineage>
</organism>
<dbReference type="GO" id="GO:0005764">
    <property type="term" value="C:lysosome"/>
    <property type="evidence" value="ECO:0007669"/>
    <property type="project" value="TreeGrafter"/>
</dbReference>
<dbReference type="GeneID" id="14914197"/>
<dbReference type="Gene3D" id="3.20.20.80">
    <property type="entry name" value="Glycosidases"/>
    <property type="match status" value="1"/>
</dbReference>
<comment type="catalytic activity">
    <reaction evidence="2">
        <text>a neolactoside IV(2)-alpha-Fuc-nLc4Cer(d18:0) + H2O = a neolactoside nLc4Cer(d18:0) + L-fucose</text>
        <dbReference type="Rhea" id="RHEA:49308"/>
        <dbReference type="ChEBI" id="CHEBI:2181"/>
        <dbReference type="ChEBI" id="CHEBI:15377"/>
        <dbReference type="ChEBI" id="CHEBI:91119"/>
        <dbReference type="ChEBI" id="CHEBI:91121"/>
    </reaction>
    <physiologicalReaction direction="left-to-right" evidence="2">
        <dbReference type="Rhea" id="RHEA:49309"/>
    </physiologicalReaction>
</comment>
<protein>
    <recommendedName>
        <fullName evidence="5">alpha-L-fucosidase</fullName>
        <ecNumber evidence="5">3.2.1.51</ecNumber>
    </recommendedName>
</protein>
<feature type="domain" description="Glycoside hydrolase family 29 N-terminal" evidence="11">
    <location>
        <begin position="22"/>
        <end position="203"/>
    </location>
</feature>
<dbReference type="RefSeq" id="XP_004335685.1">
    <property type="nucleotide sequence ID" value="XM_004335637.1"/>
</dbReference>
<comment type="function">
    <text evidence="3">Alpha-L-fucosidase is responsible for hydrolyzing the alpha-1,6-linked fucose joined to the reducing-end N-acetylglucosamine of the carbohydrate moieties of glycoproteins.</text>
</comment>
<evidence type="ECO:0000256" key="8">
    <source>
        <dbReference type="ARBA" id="ARBA00023295"/>
    </source>
</evidence>
<sequence>MASWRLLVVLVTVGLPLVCLARYDDSKFGIFIHWGVFSVPSYSCGGVAAEWYWNGLETGAGNGCIQAFHNKTYGPNFKYADFAKGFSAELFDAARWANLFKKSGAKYVVLTSKHHEGFTNWPSPQSWNWNSADVGPGQDNVGLVTEAVRAAGLRMGLYHSLFEWFNPLYVTDRSNNGSTTVYVDTILQPQLHDIVNRYKPEIVRTALNPTTTSTGLGLNVMLHRLAFKIWADGDWEMYDTYWKSKEFLAWLYNDSPVRDTVVTNDRWGKDDSCKHGGYWTCTDRYNPGVLQEHKWENCFTIDSRTWGYARNGGIGDYQTIDQLLQELISTVACNGNFLLNVGPTSDGIITPVYEERLLQIGTWLDFNGEAIYATKPWRSQNDTASSVWYTAPKWSNSTAYAIFYAWPAESVLRLTQVVPQSPNMVAQLLGYRGNLAWKLNGNTLAIVLPEIAHLPPLLQVQTAFTIKLVGVQ</sequence>
<reference evidence="13 14" key="1">
    <citation type="journal article" date="2013" name="Genome Biol.">
        <title>Genome of Acanthamoeba castellanii highlights extensive lateral gene transfer and early evolution of tyrosine kinase signaling.</title>
        <authorList>
            <person name="Clarke M."/>
            <person name="Lohan A.J."/>
            <person name="Liu B."/>
            <person name="Lagkouvardos I."/>
            <person name="Roy S."/>
            <person name="Zafar N."/>
            <person name="Bertelli C."/>
            <person name="Schilde C."/>
            <person name="Kianianmomeni A."/>
            <person name="Burglin T.R."/>
            <person name="Frech C."/>
            <person name="Turcotte B."/>
            <person name="Kopec K.O."/>
            <person name="Synnott J.M."/>
            <person name="Choo C."/>
            <person name="Paponov I."/>
            <person name="Finkler A."/>
            <person name="Soon Heng Tan C."/>
            <person name="Hutchins A.P."/>
            <person name="Weinmeier T."/>
            <person name="Rattei T."/>
            <person name="Chu J.S."/>
            <person name="Gimenez G."/>
            <person name="Irimia M."/>
            <person name="Rigden D.J."/>
            <person name="Fitzpatrick D.A."/>
            <person name="Lorenzo-Morales J."/>
            <person name="Bateman A."/>
            <person name="Chiu C.H."/>
            <person name="Tang P."/>
            <person name="Hegemann P."/>
            <person name="Fromm H."/>
            <person name="Raoult D."/>
            <person name="Greub G."/>
            <person name="Miranda-Saavedra D."/>
            <person name="Chen N."/>
            <person name="Nash P."/>
            <person name="Ginger M.L."/>
            <person name="Horn M."/>
            <person name="Schaap P."/>
            <person name="Caler L."/>
            <person name="Loftus B."/>
        </authorList>
    </citation>
    <scope>NUCLEOTIDE SEQUENCE [LARGE SCALE GENOMIC DNA]</scope>
    <source>
        <strain evidence="13 14">Neff</strain>
    </source>
</reference>
<dbReference type="PANTHER" id="PTHR10030:SF37">
    <property type="entry name" value="ALPHA-L-FUCOSIDASE-RELATED"/>
    <property type="match status" value="1"/>
</dbReference>
<evidence type="ECO:0000256" key="7">
    <source>
        <dbReference type="ARBA" id="ARBA00022801"/>
    </source>
</evidence>
<feature type="signal peptide" evidence="9">
    <location>
        <begin position="1"/>
        <end position="21"/>
    </location>
</feature>
<dbReference type="Gene3D" id="2.60.40.1180">
    <property type="entry name" value="Golgi alpha-mannosidase II"/>
    <property type="match status" value="1"/>
</dbReference>
<accession>L8GKY7</accession>
<feature type="chain" id="PRO_5016196045" description="alpha-L-fucosidase" evidence="9">
    <location>
        <begin position="22"/>
        <end position="472"/>
    </location>
</feature>
<dbReference type="PANTHER" id="PTHR10030">
    <property type="entry name" value="ALPHA-L-FUCOSIDASE"/>
    <property type="match status" value="1"/>
</dbReference>
<proteinExistence type="inferred from homology"/>
<dbReference type="EC" id="3.2.1.51" evidence="5"/>
<dbReference type="InterPro" id="IPR016286">
    <property type="entry name" value="FUC_metazoa-typ"/>
</dbReference>
<keyword evidence="7 9" id="KW-0378">Hydrolase</keyword>
<comment type="catalytic activity">
    <reaction evidence="1">
        <text>a neolactoside IV(2)-alpha-Fuc-nLc4Cer(d18:1(4E)) + H2O = a neolactoside nLc4Cer(d18:1(4E)) + L-fucose</text>
        <dbReference type="Rhea" id="RHEA:48224"/>
        <dbReference type="ChEBI" id="CHEBI:2181"/>
        <dbReference type="ChEBI" id="CHEBI:15377"/>
        <dbReference type="ChEBI" id="CHEBI:17006"/>
        <dbReference type="ChEBI" id="CHEBI:28691"/>
    </reaction>
    <physiologicalReaction direction="left-to-right" evidence="1">
        <dbReference type="Rhea" id="RHEA:48225"/>
    </physiologicalReaction>
</comment>
<evidence type="ECO:0000256" key="10">
    <source>
        <dbReference type="PIRSR" id="PIRSR001092-1"/>
    </source>
</evidence>
<dbReference type="GO" id="GO:0016139">
    <property type="term" value="P:glycoside catabolic process"/>
    <property type="evidence" value="ECO:0007669"/>
    <property type="project" value="TreeGrafter"/>
</dbReference>
<evidence type="ECO:0000259" key="11">
    <source>
        <dbReference type="Pfam" id="PF01120"/>
    </source>
</evidence>
<evidence type="ECO:0000256" key="4">
    <source>
        <dbReference type="ARBA" id="ARBA00007951"/>
    </source>
</evidence>